<feature type="compositionally biased region" description="Basic and acidic residues" evidence="1">
    <location>
        <begin position="302"/>
        <end position="314"/>
    </location>
</feature>
<feature type="region of interest" description="Disordered" evidence="1">
    <location>
        <begin position="172"/>
        <end position="233"/>
    </location>
</feature>
<accession>A0A094ZJK9</accession>
<dbReference type="AlphaFoldDB" id="A0A094ZJK9"/>
<feature type="compositionally biased region" description="Polar residues" evidence="1">
    <location>
        <begin position="256"/>
        <end position="266"/>
    </location>
</feature>
<dbReference type="Gene3D" id="2.30.30.140">
    <property type="match status" value="1"/>
</dbReference>
<feature type="compositionally biased region" description="Low complexity" evidence="1">
    <location>
        <begin position="526"/>
        <end position="535"/>
    </location>
</feature>
<dbReference type="SUPFAM" id="SSF63748">
    <property type="entry name" value="Tudor/PWWP/MBT"/>
    <property type="match status" value="1"/>
</dbReference>
<dbReference type="InterPro" id="IPR036218">
    <property type="entry name" value="HIVI-bd_sf"/>
</dbReference>
<feature type="compositionally biased region" description="Polar residues" evidence="1">
    <location>
        <begin position="934"/>
        <end position="952"/>
    </location>
</feature>
<dbReference type="STRING" id="6185.A0A094ZJK9"/>
<feature type="compositionally biased region" description="Pro residues" evidence="1">
    <location>
        <begin position="1009"/>
        <end position="1019"/>
    </location>
</feature>
<feature type="compositionally biased region" description="Polar residues" evidence="1">
    <location>
        <begin position="210"/>
        <end position="220"/>
    </location>
</feature>
<feature type="compositionally biased region" description="Basic and acidic residues" evidence="1">
    <location>
        <begin position="653"/>
        <end position="670"/>
    </location>
</feature>
<feature type="compositionally biased region" description="Polar residues" evidence="1">
    <location>
        <begin position="671"/>
        <end position="682"/>
    </location>
</feature>
<dbReference type="CDD" id="cd05834">
    <property type="entry name" value="PWWP_HRP"/>
    <property type="match status" value="1"/>
</dbReference>
<feature type="compositionally biased region" description="Polar residues" evidence="1">
    <location>
        <begin position="340"/>
        <end position="365"/>
    </location>
</feature>
<protein>
    <submittedName>
        <fullName evidence="2">Hepatoma-derived growth factor-related protein 2</fullName>
    </submittedName>
</protein>
<gene>
    <name evidence="2" type="ORF">MS3_01268</name>
</gene>
<feature type="compositionally biased region" description="Basic residues" evidence="1">
    <location>
        <begin position="591"/>
        <end position="609"/>
    </location>
</feature>
<dbReference type="SUPFAM" id="SSF140576">
    <property type="entry name" value="HIV integrase-binding domain"/>
    <property type="match status" value="1"/>
</dbReference>
<feature type="region of interest" description="Disordered" evidence="1">
    <location>
        <begin position="521"/>
        <end position="545"/>
    </location>
</feature>
<feature type="region of interest" description="Disordered" evidence="1">
    <location>
        <begin position="850"/>
        <end position="902"/>
    </location>
</feature>
<feature type="compositionally biased region" description="Polar residues" evidence="1">
    <location>
        <begin position="185"/>
        <end position="203"/>
    </location>
</feature>
<feature type="region of interest" description="Disordered" evidence="1">
    <location>
        <begin position="256"/>
        <end position="432"/>
    </location>
</feature>
<name>A0A094ZJK9_SCHHA</name>
<feature type="compositionally biased region" description="Low complexity" evidence="1">
    <location>
        <begin position="1055"/>
        <end position="1067"/>
    </location>
</feature>
<organism evidence="2">
    <name type="scientific">Schistosoma haematobium</name>
    <name type="common">Blood fluke</name>
    <dbReference type="NCBI Taxonomy" id="6185"/>
    <lineage>
        <taxon>Eukaryota</taxon>
        <taxon>Metazoa</taxon>
        <taxon>Spiralia</taxon>
        <taxon>Lophotrochozoa</taxon>
        <taxon>Platyhelminthes</taxon>
        <taxon>Trematoda</taxon>
        <taxon>Digenea</taxon>
        <taxon>Strigeidida</taxon>
        <taxon>Schistosomatoidea</taxon>
        <taxon>Schistosomatidae</taxon>
        <taxon>Schistosoma</taxon>
    </lineage>
</organism>
<feature type="compositionally biased region" description="Low complexity" evidence="1">
    <location>
        <begin position="874"/>
        <end position="901"/>
    </location>
</feature>
<evidence type="ECO:0000256" key="1">
    <source>
        <dbReference type="SAM" id="MobiDB-lite"/>
    </source>
</evidence>
<feature type="region of interest" description="Disordered" evidence="1">
    <location>
        <begin position="1002"/>
        <end position="1038"/>
    </location>
</feature>
<feature type="region of interest" description="Disordered" evidence="1">
    <location>
        <begin position="1055"/>
        <end position="1097"/>
    </location>
</feature>
<feature type="compositionally biased region" description="Basic residues" evidence="1">
    <location>
        <begin position="315"/>
        <end position="331"/>
    </location>
</feature>
<evidence type="ECO:0000313" key="2">
    <source>
        <dbReference type="EMBL" id="KGB33099.1"/>
    </source>
</evidence>
<sequence length="1213" mass="134471">MMYKYPRENFLYFSTELIKCKLVEFCLYLYSSFVSVKNIVPYEKFKDKWGKPKPSAQFMTAMKEIEANPGIYMLGEVNPLPHDVQIPKGKLPIFFYGTYQVSFVSVKNIVPYEKFKDKWGKPKPSAQFMTAMKEIEANPGIYMLGEDPRAEKFLHQFYDFKPMGSECVRQYKRQHPRKSKVDNDQPLSTTNQGTSSKGDQINRVSDDTSSEISTDQSRVNSLDPAPEDSNDEETLIDNTNHHIQFNNYQQMDISCSERLSPSSTIDRPSDEKDSYQENREARRLARKMQKKAEKKALKKAAKREAKRLAKEKRAERRARREAKRELKRLHKLEKSRLTEQENLNFDVQESNTRNPDVNQESSSNHAWDDNHWSPASHSEPVQTNEDSTDSSSNRPILPTLDDRCASPLQFMHQPDDDSIFSTHQNDNSSSNGELLTKEINFSNTTPLEYDKHQYSTGIKRTGILFHSNGSDNEGSQLLNGGTIKLENSEIPPKKKAKTVLIKNNNDDDDDVEDEDTVCRPEMKIMSSSKSNSHHSQTNNEKDVKQSAAVIEATDSLVVDASDNSKPTVPEPLPEAVTKHGVVTTTTSNNNNKKRNKSVQQRSRLRKKKPNAILLDSDEDEINSEKKVINLHDSSPSSLSSPSPLSLSNDSDIENSKSKDQLSSQLKEKSRNSSPKPSTINKSNRARKSRNQKSNQKTNNNLKVKRKQSEVKPTAASNISVQEEKRISNVSSGIRQAAASNDPVTQLNQCCRDLKTSLIKGHENFAEAVQLLNKVRSIPVRLPQLAEAWDLMDCIKKCRRYKLSNEVREAAQTTFQFFQSLQANTTKEELSQAQALIASHQNRIHSVQDSVMENTSKTDSLSISADVDNKQTLQNNTNSNNSSESTSDNTTTTTTNTTTTITIEPENLTADLEAKVDDVLSRIRATEERMAAAAVSSTRSDTPYKSISNHVTNSSIRSTGGRIIRASAVAAATAHMHDEEDEESVMSRVEQVAAYEAGAINYPNPASLGSPPPPPPPPPSLSFGSVGPSDQLEAKASPSVDHLDLDSRIQLFMSAASSQKSAKSSNSKPVVTVGKSEMTPTTRSHHIQPNLTSVTSSTSSASTLSSTVALSSSSSLLPVLLAKRKVIADKLAAVKASGSPIKSCHPVTSPLPSPTSINNEFNIVEKVSSSVTITPASTTTTTATTIHTPPLLTKMSNTAKMPSKDEELYDLLGV</sequence>
<feature type="compositionally biased region" description="Polar residues" evidence="1">
    <location>
        <begin position="850"/>
        <end position="862"/>
    </location>
</feature>
<reference evidence="2" key="1">
    <citation type="journal article" date="2012" name="Nat. Genet.">
        <title>Whole-genome sequence of Schistosoma haematobium.</title>
        <authorList>
            <person name="Young N.D."/>
            <person name="Jex A.R."/>
            <person name="Li B."/>
            <person name="Liu S."/>
            <person name="Yang L."/>
            <person name="Xiong Z."/>
            <person name="Li Y."/>
            <person name="Cantacessi C."/>
            <person name="Hall R.S."/>
            <person name="Xu X."/>
            <person name="Chen F."/>
            <person name="Wu X."/>
            <person name="Zerlotini A."/>
            <person name="Oliveira G."/>
            <person name="Hofmann A."/>
            <person name="Zhang G."/>
            <person name="Fang X."/>
            <person name="Kang Y."/>
            <person name="Campbell B.E."/>
            <person name="Loukas A."/>
            <person name="Ranganathan S."/>
            <person name="Rollinson D."/>
            <person name="Rinaldi G."/>
            <person name="Brindley P.J."/>
            <person name="Yang H."/>
            <person name="Wang J."/>
            <person name="Wang J."/>
            <person name="Gasser R.B."/>
        </authorList>
    </citation>
    <scope>NUCLEOTIDE SEQUENCE [LARGE SCALE GENOMIC DNA]</scope>
</reference>
<feature type="region of interest" description="Disordered" evidence="1">
    <location>
        <begin position="933"/>
        <end position="952"/>
    </location>
</feature>
<feature type="compositionally biased region" description="Low complexity" evidence="1">
    <location>
        <begin position="632"/>
        <end position="649"/>
    </location>
</feature>
<dbReference type="EMBL" id="KL250532">
    <property type="protein sequence ID" value="KGB33099.1"/>
    <property type="molecule type" value="Genomic_DNA"/>
</dbReference>
<feature type="compositionally biased region" description="Polar residues" evidence="1">
    <location>
        <begin position="419"/>
        <end position="432"/>
    </location>
</feature>
<feature type="compositionally biased region" description="Polar residues" evidence="1">
    <location>
        <begin position="691"/>
        <end position="701"/>
    </location>
</feature>
<feature type="compositionally biased region" description="Polar residues" evidence="1">
    <location>
        <begin position="373"/>
        <end position="394"/>
    </location>
</feature>
<dbReference type="Gene3D" id="1.20.930.10">
    <property type="entry name" value="Conserved domain common to transcription factors TFIIS, elongin A, CRSP70"/>
    <property type="match status" value="1"/>
</dbReference>
<dbReference type="InterPro" id="IPR035441">
    <property type="entry name" value="TFIIS/LEDGF_dom_sf"/>
</dbReference>
<feature type="compositionally biased region" description="Low complexity" evidence="1">
    <location>
        <begin position="581"/>
        <end position="590"/>
    </location>
</feature>
<feature type="region of interest" description="Disordered" evidence="1">
    <location>
        <begin position="557"/>
        <end position="726"/>
    </location>
</feature>
<proteinExistence type="predicted"/>
<feature type="compositionally biased region" description="Polar residues" evidence="1">
    <location>
        <begin position="1077"/>
        <end position="1089"/>
    </location>
</feature>
<feature type="compositionally biased region" description="Basic and acidic residues" evidence="1">
    <location>
        <begin position="267"/>
        <end position="283"/>
    </location>
</feature>